<comment type="caution">
    <text evidence="2">The sequence shown here is derived from an EMBL/GenBank/DDBJ whole genome shotgun (WGS) entry which is preliminary data.</text>
</comment>
<dbReference type="AlphaFoldDB" id="A0A9W6J0P8"/>
<feature type="domain" description="Nitrile hydratase beta subunit-like N-terminal" evidence="1">
    <location>
        <begin position="16"/>
        <end position="106"/>
    </location>
</feature>
<reference evidence="2" key="2">
    <citation type="submission" date="2023-01" db="EMBL/GenBank/DDBJ databases">
        <authorList>
            <person name="Sun Q."/>
            <person name="Evtushenko L."/>
        </authorList>
    </citation>
    <scope>NUCLEOTIDE SEQUENCE</scope>
    <source>
        <strain evidence="2">VKM B-2347</strain>
    </source>
</reference>
<dbReference type="Proteomes" id="UP001143372">
    <property type="component" value="Unassembled WGS sequence"/>
</dbReference>
<dbReference type="SUPFAM" id="SSF50090">
    <property type="entry name" value="Electron transport accessory proteins"/>
    <property type="match status" value="1"/>
</dbReference>
<organism evidence="2 3">
    <name type="scientific">Hansschlegelia plantiphila</name>
    <dbReference type="NCBI Taxonomy" id="374655"/>
    <lineage>
        <taxon>Bacteria</taxon>
        <taxon>Pseudomonadati</taxon>
        <taxon>Pseudomonadota</taxon>
        <taxon>Alphaproteobacteria</taxon>
        <taxon>Hyphomicrobiales</taxon>
        <taxon>Methylopilaceae</taxon>
        <taxon>Hansschlegelia</taxon>
    </lineage>
</organism>
<keyword evidence="3" id="KW-1185">Reference proteome</keyword>
<sequence length="132" mass="15029">MAESHEGALNFLRRSEDGQTFREPWEASAFAMVVQLHQSGHFTWSEWADHLSAEIKHAERHGLDPDGKLYYQHWLAALEKLIEEKNILSRRDHADRIAHLKANPVPHDHVAKRDPIFVAAARPQALSAGVLQ</sequence>
<dbReference type="Gene3D" id="1.10.472.20">
    <property type="entry name" value="Nitrile hydratase, beta subunit"/>
    <property type="match status" value="1"/>
</dbReference>
<reference evidence="2" key="1">
    <citation type="journal article" date="2014" name="Int. J. Syst. Evol. Microbiol.">
        <title>Complete genome sequence of Corynebacterium casei LMG S-19264T (=DSM 44701T), isolated from a smear-ripened cheese.</title>
        <authorList>
            <consortium name="US DOE Joint Genome Institute (JGI-PGF)"/>
            <person name="Walter F."/>
            <person name="Albersmeier A."/>
            <person name="Kalinowski J."/>
            <person name="Ruckert C."/>
        </authorList>
    </citation>
    <scope>NUCLEOTIDE SEQUENCE</scope>
    <source>
        <strain evidence="2">VKM B-2347</strain>
    </source>
</reference>
<dbReference type="InterPro" id="IPR008990">
    <property type="entry name" value="Elect_transpt_acc-like_dom_sf"/>
</dbReference>
<gene>
    <name evidence="2" type="ORF">GCM10008179_12490</name>
</gene>
<accession>A0A9W6J0P8</accession>
<dbReference type="EMBL" id="BSFI01000007">
    <property type="protein sequence ID" value="GLK67611.1"/>
    <property type="molecule type" value="Genomic_DNA"/>
</dbReference>
<evidence type="ECO:0000259" key="1">
    <source>
        <dbReference type="Pfam" id="PF21006"/>
    </source>
</evidence>
<evidence type="ECO:0000313" key="3">
    <source>
        <dbReference type="Proteomes" id="UP001143372"/>
    </source>
</evidence>
<dbReference type="NCBIfam" id="TIGR03889">
    <property type="entry name" value="nitrile_acc"/>
    <property type="match status" value="1"/>
</dbReference>
<dbReference type="RefSeq" id="WP_271167866.1">
    <property type="nucleotide sequence ID" value="NZ_BSFI01000007.1"/>
</dbReference>
<proteinExistence type="predicted"/>
<dbReference type="InterPro" id="IPR049054">
    <property type="entry name" value="CN_hydtase_beta-like_N"/>
</dbReference>
<dbReference type="InterPro" id="IPR042262">
    <property type="entry name" value="CN_hydtase_beta_C"/>
</dbReference>
<protein>
    <recommendedName>
        <fullName evidence="1">Nitrile hydratase beta subunit-like N-terminal domain-containing protein</fullName>
    </recommendedName>
</protein>
<evidence type="ECO:0000313" key="2">
    <source>
        <dbReference type="EMBL" id="GLK67611.1"/>
    </source>
</evidence>
<dbReference type="InterPro" id="IPR023808">
    <property type="entry name" value="Nitrile_Hydratase_acc_put"/>
</dbReference>
<dbReference type="Pfam" id="PF21006">
    <property type="entry name" value="NHase_beta_N"/>
    <property type="match status" value="1"/>
</dbReference>
<name>A0A9W6J0P8_9HYPH</name>